<dbReference type="OrthoDB" id="8939918at2759"/>
<dbReference type="EMBL" id="SWJQ01000079">
    <property type="protein sequence ID" value="TRZ23291.1"/>
    <property type="molecule type" value="Genomic_DNA"/>
</dbReference>
<sequence length="182" mass="21160">MLLAFLRGPYWDSCCLTSLTRTVALSAPSEFSNDTKLCGVVDKLEGRYAIQRDLDRFGRWACATLLKFNKAKWEVPFLGWDNAKCKYRMGREWIKTTSWEKDLGVDEKLDMSHQCVLAAHKPKHTLRCIKRQMTNRSRNMILPQSLALVIPHLECCIWLWGPQDKKDMDLLERVQRRATAIT</sequence>
<dbReference type="PANTHER" id="PTHR33332">
    <property type="entry name" value="REVERSE TRANSCRIPTASE DOMAIN-CONTAINING PROTEIN"/>
    <property type="match status" value="1"/>
</dbReference>
<keyword evidence="2" id="KW-1185">Reference proteome</keyword>
<dbReference type="AlphaFoldDB" id="A0A8K1GT10"/>
<gene>
    <name evidence="1" type="ORF">HGM15179_003860</name>
</gene>
<evidence type="ECO:0000313" key="1">
    <source>
        <dbReference type="EMBL" id="TRZ23291.1"/>
    </source>
</evidence>
<name>A0A8K1GT10_9PASS</name>
<protein>
    <submittedName>
        <fullName evidence="1">Uncharacterized protein</fullName>
    </submittedName>
</protein>
<accession>A0A8K1GT10</accession>
<evidence type="ECO:0000313" key="2">
    <source>
        <dbReference type="Proteomes" id="UP000796761"/>
    </source>
</evidence>
<reference evidence="1" key="1">
    <citation type="submission" date="2019-04" db="EMBL/GenBank/DDBJ databases">
        <title>Genome assembly of Zosterops borbonicus 15179.</title>
        <authorList>
            <person name="Leroy T."/>
            <person name="Anselmetti Y."/>
            <person name="Tilak M.-K."/>
            <person name="Nabholz B."/>
        </authorList>
    </citation>
    <scope>NUCLEOTIDE SEQUENCE</scope>
    <source>
        <strain evidence="1">HGM_15179</strain>
        <tissue evidence="1">Muscle</tissue>
    </source>
</reference>
<comment type="caution">
    <text evidence="1">The sequence shown here is derived from an EMBL/GenBank/DDBJ whole genome shotgun (WGS) entry which is preliminary data.</text>
</comment>
<proteinExistence type="predicted"/>
<organism evidence="1 2">
    <name type="scientific">Zosterops borbonicus</name>
    <dbReference type="NCBI Taxonomy" id="364589"/>
    <lineage>
        <taxon>Eukaryota</taxon>
        <taxon>Metazoa</taxon>
        <taxon>Chordata</taxon>
        <taxon>Craniata</taxon>
        <taxon>Vertebrata</taxon>
        <taxon>Euteleostomi</taxon>
        <taxon>Archelosauria</taxon>
        <taxon>Archosauria</taxon>
        <taxon>Dinosauria</taxon>
        <taxon>Saurischia</taxon>
        <taxon>Theropoda</taxon>
        <taxon>Coelurosauria</taxon>
        <taxon>Aves</taxon>
        <taxon>Neognathae</taxon>
        <taxon>Neoaves</taxon>
        <taxon>Telluraves</taxon>
        <taxon>Australaves</taxon>
        <taxon>Passeriformes</taxon>
        <taxon>Sylvioidea</taxon>
        <taxon>Zosteropidae</taxon>
        <taxon>Zosterops</taxon>
    </lineage>
</organism>
<dbReference type="Proteomes" id="UP000796761">
    <property type="component" value="Unassembled WGS sequence"/>
</dbReference>